<evidence type="ECO:0000256" key="8">
    <source>
        <dbReference type="ARBA" id="ARBA00031423"/>
    </source>
</evidence>
<evidence type="ECO:0000256" key="9">
    <source>
        <dbReference type="ARBA" id="ARBA00031501"/>
    </source>
</evidence>
<dbReference type="Pfam" id="PF02446">
    <property type="entry name" value="Glyco_hydro_77"/>
    <property type="match status" value="1"/>
</dbReference>
<name>A0ABR8TNV5_9PSED</name>
<dbReference type="PANTHER" id="PTHR32438">
    <property type="entry name" value="4-ALPHA-GLUCANOTRANSFERASE DPE1, CHLOROPLASTIC/AMYLOPLASTIC"/>
    <property type="match status" value="1"/>
</dbReference>
<comment type="similarity">
    <text evidence="2 10">Belongs to the disproportionating enzyme family.</text>
</comment>
<organism evidence="12 13">
    <name type="scientific">Serpens gallinarum</name>
    <dbReference type="NCBI Taxonomy" id="2763075"/>
    <lineage>
        <taxon>Bacteria</taxon>
        <taxon>Pseudomonadati</taxon>
        <taxon>Pseudomonadota</taxon>
        <taxon>Gammaproteobacteria</taxon>
        <taxon>Pseudomonadales</taxon>
        <taxon>Pseudomonadaceae</taxon>
        <taxon>Pseudomonas</taxon>
    </lineage>
</organism>
<evidence type="ECO:0000256" key="3">
    <source>
        <dbReference type="ARBA" id="ARBA00012560"/>
    </source>
</evidence>
<evidence type="ECO:0000256" key="1">
    <source>
        <dbReference type="ARBA" id="ARBA00000439"/>
    </source>
</evidence>
<sequence length="702" mass="77173">MSDRRLADLACAAGFNLEWQDAHGKLQHVTPEAQRALLEALGFPAQSPEQIEESLATLAERHRNSSVGPLILVDQGQAVSLADHFKANTPFRLQIEGDLRIEGRLDANICLPPLDDCGYHNLMIGDEQLTLAVAPPACPSVRSLSDGQRGHVWGIGAQLYALRRAGDGGLGDTLALEALVRQAADHGADALALSPVHAMFTALPEHYSPYSPSSRLFFNVLHASPGCILGEHAAAQAIKACGLETEWQRLEALELIDWPAVSRARLQVLRQLYTSFSGAENLLSPDFDSFCAHGGEALLQHCRFEALHAHMIGQGQPGDWRVWPEQYHDPKHPAVSQFASEHADDVKFHAFAQWLIDRCLQRAHSAAKSAGMHIGLIADLAVGAEPGGSQGWSRQTELLPSLSVGAPPDIINRAGQNWGIAAFSPEGLQQNGYRAFIEMLRANLAHAGGLRIDHAMGLQRLWVIPQGESPENGAYLSYPCEDLLRLIALEATRHQALVVGEDLGTVPEGLGEKLTRRGVLGMRVLYFEQKKGRFTPPEDWSADALATTTTHDLPSIAGWLSGRDIQHRQDNGQIDAERARLDLQQRKTEKQALGDLLRQRGLLDEGVERPDAQLDACIQLLGRTPAPLVLLPLEDVLASEEQPNLPGPGDRHPNWRRRWPWDVSDLLQRPKASARLQLLERIRQEQEDADMDELGTDTPRHD</sequence>
<evidence type="ECO:0000313" key="12">
    <source>
        <dbReference type="EMBL" id="MBD7977205.1"/>
    </source>
</evidence>
<evidence type="ECO:0000256" key="10">
    <source>
        <dbReference type="RuleBase" id="RU361207"/>
    </source>
</evidence>
<evidence type="ECO:0000256" key="4">
    <source>
        <dbReference type="ARBA" id="ARBA00020295"/>
    </source>
</evidence>
<dbReference type="InterPro" id="IPR017853">
    <property type="entry name" value="GH"/>
</dbReference>
<dbReference type="Proteomes" id="UP000611945">
    <property type="component" value="Unassembled WGS sequence"/>
</dbReference>
<dbReference type="PANTHER" id="PTHR32438:SF5">
    <property type="entry name" value="4-ALPHA-GLUCANOTRANSFERASE DPE1, CHLOROPLASTIC_AMYLOPLASTIC"/>
    <property type="match status" value="1"/>
</dbReference>
<dbReference type="EC" id="2.4.1.25" evidence="3 10"/>
<evidence type="ECO:0000256" key="2">
    <source>
        <dbReference type="ARBA" id="ARBA00005684"/>
    </source>
</evidence>
<keyword evidence="13" id="KW-1185">Reference proteome</keyword>
<dbReference type="RefSeq" id="WP_251835975.1">
    <property type="nucleotide sequence ID" value="NZ_JACSQG010000003.1"/>
</dbReference>
<dbReference type="GO" id="GO:0004134">
    <property type="term" value="F:4-alpha-glucanotransferase activity"/>
    <property type="evidence" value="ECO:0007669"/>
    <property type="project" value="UniProtKB-EC"/>
</dbReference>
<feature type="region of interest" description="Disordered" evidence="11">
    <location>
        <begin position="683"/>
        <end position="702"/>
    </location>
</feature>
<keyword evidence="7 10" id="KW-0119">Carbohydrate metabolism</keyword>
<proteinExistence type="inferred from homology"/>
<dbReference type="EMBL" id="JACSQG010000003">
    <property type="protein sequence ID" value="MBD7977205.1"/>
    <property type="molecule type" value="Genomic_DNA"/>
</dbReference>
<gene>
    <name evidence="12" type="primary">malQ</name>
    <name evidence="12" type="ORF">H9642_08375</name>
</gene>
<evidence type="ECO:0000256" key="11">
    <source>
        <dbReference type="SAM" id="MobiDB-lite"/>
    </source>
</evidence>
<keyword evidence="5 10" id="KW-0328">Glycosyltransferase</keyword>
<dbReference type="SUPFAM" id="SSF51445">
    <property type="entry name" value="(Trans)glycosidases"/>
    <property type="match status" value="1"/>
</dbReference>
<protein>
    <recommendedName>
        <fullName evidence="4 10">4-alpha-glucanotransferase</fullName>
        <ecNumber evidence="3 10">2.4.1.25</ecNumber>
    </recommendedName>
    <alternativeName>
        <fullName evidence="8 10">Amylomaltase</fullName>
    </alternativeName>
    <alternativeName>
        <fullName evidence="9 10">Disproportionating enzyme</fullName>
    </alternativeName>
</protein>
<accession>A0ABR8TNV5</accession>
<evidence type="ECO:0000313" key="13">
    <source>
        <dbReference type="Proteomes" id="UP000611945"/>
    </source>
</evidence>
<keyword evidence="6 10" id="KW-0808">Transferase</keyword>
<comment type="caution">
    <text evidence="12">The sequence shown here is derived from an EMBL/GenBank/DDBJ whole genome shotgun (WGS) entry which is preliminary data.</text>
</comment>
<dbReference type="NCBIfam" id="TIGR00217">
    <property type="entry name" value="malQ"/>
    <property type="match status" value="1"/>
</dbReference>
<evidence type="ECO:0000256" key="5">
    <source>
        <dbReference type="ARBA" id="ARBA00022676"/>
    </source>
</evidence>
<evidence type="ECO:0000256" key="7">
    <source>
        <dbReference type="ARBA" id="ARBA00023277"/>
    </source>
</evidence>
<evidence type="ECO:0000256" key="6">
    <source>
        <dbReference type="ARBA" id="ARBA00022679"/>
    </source>
</evidence>
<comment type="catalytic activity">
    <reaction evidence="1 10">
        <text>Transfers a segment of a (1-&gt;4)-alpha-D-glucan to a new position in an acceptor, which may be glucose or a (1-&gt;4)-alpha-D-glucan.</text>
        <dbReference type="EC" id="2.4.1.25"/>
    </reaction>
</comment>
<dbReference type="Gene3D" id="3.20.20.80">
    <property type="entry name" value="Glycosidases"/>
    <property type="match status" value="1"/>
</dbReference>
<dbReference type="InterPro" id="IPR003385">
    <property type="entry name" value="Glyco_hydro_77"/>
</dbReference>
<reference evidence="12 13" key="1">
    <citation type="submission" date="2020-08" db="EMBL/GenBank/DDBJ databases">
        <title>A Genomic Blueprint of the Chicken Gut Microbiome.</title>
        <authorList>
            <person name="Gilroy R."/>
            <person name="Ravi A."/>
            <person name="Getino M."/>
            <person name="Pursley I."/>
            <person name="Horton D.L."/>
            <person name="Alikhan N.-F."/>
            <person name="Baker D."/>
            <person name="Gharbi K."/>
            <person name="Hall N."/>
            <person name="Watson M."/>
            <person name="Adriaenssens E.M."/>
            <person name="Foster-Nyarko E."/>
            <person name="Jarju S."/>
            <person name="Secka A."/>
            <person name="Antonio M."/>
            <person name="Oren A."/>
            <person name="Chaudhuri R."/>
            <person name="La Ragione R.M."/>
            <person name="Hildebrand F."/>
            <person name="Pallen M.J."/>
        </authorList>
    </citation>
    <scope>NUCLEOTIDE SEQUENCE [LARGE SCALE GENOMIC DNA]</scope>
    <source>
        <strain evidence="12 13">Sa2CUA2</strain>
    </source>
</reference>